<evidence type="ECO:0000256" key="5">
    <source>
        <dbReference type="RuleBase" id="RU362059"/>
    </source>
</evidence>
<evidence type="ECO:0000256" key="2">
    <source>
        <dbReference type="ARBA" id="ARBA00022676"/>
    </source>
</evidence>
<feature type="signal peptide" evidence="5">
    <location>
        <begin position="1"/>
        <end position="17"/>
    </location>
</feature>
<keyword evidence="5" id="KW-0732">Signal</keyword>
<dbReference type="InterPro" id="IPR035595">
    <property type="entry name" value="UDP_glycos_trans_CS"/>
</dbReference>
<dbReference type="FunFam" id="3.40.50.2000:FF:000021">
    <property type="entry name" value="UDP-glucuronosyltransferase"/>
    <property type="match status" value="1"/>
</dbReference>
<accession>A0A1Y1JZF0</accession>
<gene>
    <name evidence="7" type="ORF">PPYR_02771</name>
</gene>
<dbReference type="GO" id="GO:0016020">
    <property type="term" value="C:membrane"/>
    <property type="evidence" value="ECO:0007669"/>
    <property type="project" value="UniProtKB-SubCell"/>
</dbReference>
<reference evidence="7" key="3">
    <citation type="submission" date="2019-08" db="EMBL/GenBank/DDBJ databases">
        <authorList>
            <consortium name="Photinus pyralis genome working group"/>
            <person name="Fallon T.R."/>
            <person name="Sander Lower S.E."/>
            <person name="Weng J.-K."/>
        </authorList>
    </citation>
    <scope>NUCLEOTIDE SEQUENCE</scope>
    <source>
        <strain evidence="7">1611_PpyrPB1</strain>
        <tissue evidence="7">Whole body</tissue>
    </source>
</reference>
<dbReference type="EC" id="2.4.1.17" evidence="5"/>
<feature type="transmembrane region" description="Helical" evidence="5">
    <location>
        <begin position="472"/>
        <end position="497"/>
    </location>
</feature>
<dbReference type="PANTHER" id="PTHR48043:SF159">
    <property type="entry name" value="EG:EG0003.4 PROTEIN-RELATED"/>
    <property type="match status" value="1"/>
</dbReference>
<dbReference type="Proteomes" id="UP000327044">
    <property type="component" value="Unassembled WGS sequence"/>
</dbReference>
<dbReference type="GO" id="GO:0015020">
    <property type="term" value="F:glucuronosyltransferase activity"/>
    <property type="evidence" value="ECO:0007669"/>
    <property type="project" value="UniProtKB-EC"/>
</dbReference>
<reference evidence="7 8" key="2">
    <citation type="journal article" date="2018" name="Elife">
        <title>Firefly genomes illuminate parallel origins of bioluminescence in beetles.</title>
        <authorList>
            <person name="Fallon T.R."/>
            <person name="Lower S.E."/>
            <person name="Chang C.H."/>
            <person name="Bessho-Uehara M."/>
            <person name="Martin G.J."/>
            <person name="Bewick A.J."/>
            <person name="Behringer M."/>
            <person name="Debat H.J."/>
            <person name="Wong I."/>
            <person name="Day J.C."/>
            <person name="Suvorov A."/>
            <person name="Silva C.J."/>
            <person name="Stanger-Hall K.F."/>
            <person name="Hall D.W."/>
            <person name="Schmitz R.J."/>
            <person name="Nelson D.R."/>
            <person name="Lewis S.M."/>
            <person name="Shigenobu S."/>
            <person name="Bybee S.M."/>
            <person name="Larracuente A.M."/>
            <person name="Oba Y."/>
            <person name="Weng J.K."/>
        </authorList>
    </citation>
    <scope>NUCLEOTIDE SEQUENCE [LARGE SCALE GENOMIC DNA]</scope>
    <source>
        <strain evidence="7">1611_PpyrPB1</strain>
        <tissue evidence="7">Whole body</tissue>
    </source>
</reference>
<feature type="chain" id="PRO_5033828001" description="UDP-glucuronosyltransferase" evidence="5">
    <location>
        <begin position="18"/>
        <end position="518"/>
    </location>
</feature>
<comment type="subcellular location">
    <subcellularLocation>
        <location evidence="5">Membrane</location>
        <topology evidence="5">Single-pass membrane protein</topology>
    </subcellularLocation>
</comment>
<dbReference type="InterPro" id="IPR050271">
    <property type="entry name" value="UDP-glycosyltransferase"/>
</dbReference>
<dbReference type="CDD" id="cd03784">
    <property type="entry name" value="GT1_Gtf-like"/>
    <property type="match status" value="1"/>
</dbReference>
<dbReference type="EMBL" id="GEZM01098947">
    <property type="protein sequence ID" value="JAV53618.1"/>
    <property type="molecule type" value="Transcribed_RNA"/>
</dbReference>
<evidence type="ECO:0000313" key="6">
    <source>
        <dbReference type="EMBL" id="JAV53618.1"/>
    </source>
</evidence>
<dbReference type="InParanoid" id="A0A1Y1JZF0"/>
<keyword evidence="3 4" id="KW-0808">Transferase</keyword>
<dbReference type="Pfam" id="PF00201">
    <property type="entry name" value="UDPGT"/>
    <property type="match status" value="1"/>
</dbReference>
<sequence>MLPRLLTVCLIISSAKAARILGYVPSPSYSHQSVFRPIWRELSLRGHHVTTLTAHPINDPRLVNLTEIDLSKALHDDMSVIEVTRIMQFPRLDAVNGLSVFFEAMHKAIDRQLRHPPIKRLIDDQETKFDLVISEYLYSSPLAFATRFGCPSIGVVSLDAWNTLYKSLGNPSHPALYSNAFMPVGDEMSLGDRFKNFVSSVMVDLHLDDAQSWEQELVRKHFGDHYPSVREMAKNISLLFVNTDPIFHQIRPLLPAVIPIGAGINRSPAQSTSLPKDLRAILDGATQGFIYFSFGSVMKTEYLPEEAIRTFSDVFAELPHVVLWKFDGDSPPATPPNVIISKWFPQKDILGHPNIKLFITQGGLQSMDEAIYAHVPMLGIPFLADQFYNVRKMANMGFGFELAQSDLNKPTVKAAILEVIANPRYKTEMKKLAKLADDQPMTGLEKAVWWSEYVIRHKGAQHLRGPLMNAPWYQYYLIDVMGVLILTLLLIALFNYVTLKFVLKFVKWLRAPNERKSR</sequence>
<evidence type="ECO:0000256" key="4">
    <source>
        <dbReference type="RuleBase" id="RU003718"/>
    </source>
</evidence>
<dbReference type="OrthoDB" id="5835829at2759"/>
<evidence type="ECO:0000313" key="7">
    <source>
        <dbReference type="EMBL" id="KAB0790971.1"/>
    </source>
</evidence>
<keyword evidence="5" id="KW-0472">Membrane</keyword>
<keyword evidence="5" id="KW-0812">Transmembrane</keyword>
<dbReference type="PROSITE" id="PS00375">
    <property type="entry name" value="UDPGT"/>
    <property type="match status" value="1"/>
</dbReference>
<name>A0A1Y1JZF0_PHOPY</name>
<evidence type="ECO:0000256" key="1">
    <source>
        <dbReference type="ARBA" id="ARBA00009995"/>
    </source>
</evidence>
<comment type="catalytic activity">
    <reaction evidence="5">
        <text>glucuronate acceptor + UDP-alpha-D-glucuronate = acceptor beta-D-glucuronoside + UDP + H(+)</text>
        <dbReference type="Rhea" id="RHEA:21032"/>
        <dbReference type="ChEBI" id="CHEBI:15378"/>
        <dbReference type="ChEBI" id="CHEBI:58052"/>
        <dbReference type="ChEBI" id="CHEBI:58223"/>
        <dbReference type="ChEBI" id="CHEBI:132367"/>
        <dbReference type="ChEBI" id="CHEBI:132368"/>
        <dbReference type="EC" id="2.4.1.17"/>
    </reaction>
</comment>
<organism evidence="6">
    <name type="scientific">Photinus pyralis</name>
    <name type="common">Common eastern firefly</name>
    <name type="synonym">Lampyris pyralis</name>
    <dbReference type="NCBI Taxonomy" id="7054"/>
    <lineage>
        <taxon>Eukaryota</taxon>
        <taxon>Metazoa</taxon>
        <taxon>Ecdysozoa</taxon>
        <taxon>Arthropoda</taxon>
        <taxon>Hexapoda</taxon>
        <taxon>Insecta</taxon>
        <taxon>Pterygota</taxon>
        <taxon>Neoptera</taxon>
        <taxon>Endopterygota</taxon>
        <taxon>Coleoptera</taxon>
        <taxon>Polyphaga</taxon>
        <taxon>Elateriformia</taxon>
        <taxon>Elateroidea</taxon>
        <taxon>Lampyridae</taxon>
        <taxon>Lampyrinae</taxon>
        <taxon>Photinus</taxon>
    </lineage>
</organism>
<comment type="similarity">
    <text evidence="1 4">Belongs to the UDP-glycosyltransferase family.</text>
</comment>
<protein>
    <recommendedName>
        <fullName evidence="5">UDP-glucuronosyltransferase</fullName>
        <ecNumber evidence="5">2.4.1.17</ecNumber>
    </recommendedName>
</protein>
<proteinExistence type="inferred from homology"/>
<reference evidence="6" key="1">
    <citation type="journal article" date="2016" name="Sci. Rep.">
        <title>Molecular characterization of firefly nuptial gifts: a multi-omics approach sheds light on postcopulatory sexual selection.</title>
        <authorList>
            <person name="Al-Wathiqui N."/>
            <person name="Fallon T.R."/>
            <person name="South A."/>
            <person name="Weng J.K."/>
            <person name="Lewis S.M."/>
        </authorList>
    </citation>
    <scope>NUCLEOTIDE SEQUENCE</scope>
</reference>
<evidence type="ECO:0000313" key="8">
    <source>
        <dbReference type="Proteomes" id="UP000327044"/>
    </source>
</evidence>
<dbReference type="EMBL" id="VVIM01000011">
    <property type="protein sequence ID" value="KAB0790971.1"/>
    <property type="molecule type" value="Genomic_DNA"/>
</dbReference>
<dbReference type="InterPro" id="IPR002213">
    <property type="entry name" value="UDP_glucos_trans"/>
</dbReference>
<dbReference type="Gene3D" id="3.40.50.2000">
    <property type="entry name" value="Glycogen Phosphorylase B"/>
    <property type="match status" value="2"/>
</dbReference>
<dbReference type="AlphaFoldDB" id="A0A1Y1JZF0"/>
<dbReference type="PANTHER" id="PTHR48043">
    <property type="entry name" value="EG:EG0003.4 PROTEIN-RELATED"/>
    <property type="match status" value="1"/>
</dbReference>
<keyword evidence="5" id="KW-1133">Transmembrane helix</keyword>
<keyword evidence="8" id="KW-1185">Reference proteome</keyword>
<keyword evidence="2 4" id="KW-0328">Glycosyltransferase</keyword>
<evidence type="ECO:0000256" key="3">
    <source>
        <dbReference type="ARBA" id="ARBA00022679"/>
    </source>
</evidence>
<dbReference type="SUPFAM" id="SSF53756">
    <property type="entry name" value="UDP-Glycosyltransferase/glycogen phosphorylase"/>
    <property type="match status" value="1"/>
</dbReference>